<dbReference type="AlphaFoldDB" id="A0A0H4U562"/>
<accession>A0A0H4U562</accession>
<evidence type="ECO:0000256" key="6">
    <source>
        <dbReference type="RuleBase" id="RU000682"/>
    </source>
</evidence>
<dbReference type="PANTHER" id="PTHR24333:SF8">
    <property type="entry name" value="HOMEOBOX PROTEIN CEH-62"/>
    <property type="match status" value="1"/>
</dbReference>
<protein>
    <submittedName>
        <fullName evidence="8">CNOXB protein</fullName>
    </submittedName>
</protein>
<feature type="domain" description="Homeobox" evidence="7">
    <location>
        <begin position="159"/>
        <end position="219"/>
    </location>
</feature>
<sequence>MEVRTESSTIVTHSPLAIKVSDFSELSSNKDCLYSISTKISKAKDEGNNYLQDLNKLTPPIFSTLASTQYGSELVPYGCDSDLFSGSNSHYQNLQHHYPSQISPYFFHLPSYSFPWVRPPLLPEFWWNSDRCVSQQNVQVGHIHNAVPSAKKEKQVSPCGKRRKRTAYSKQQLYKLEREFWVNRFLSRERRMELASILDLSERQVKIWFQNRRMKYKKRQSASERVSSDLSGSKLQTNISKEERQRYFEHSSKEPFHHSPEIISSLRNCGMQYLSHAMPLNASCS</sequence>
<feature type="DNA-binding region" description="Homeobox" evidence="5">
    <location>
        <begin position="161"/>
        <end position="220"/>
    </location>
</feature>
<dbReference type="GO" id="GO:0003677">
    <property type="term" value="F:DNA binding"/>
    <property type="evidence" value="ECO:0007669"/>
    <property type="project" value="UniProtKB-UniRule"/>
</dbReference>
<dbReference type="PROSITE" id="PS50071">
    <property type="entry name" value="HOMEOBOX_2"/>
    <property type="match status" value="1"/>
</dbReference>
<dbReference type="Gene3D" id="1.10.10.60">
    <property type="entry name" value="Homeodomain-like"/>
    <property type="match status" value="1"/>
</dbReference>
<comment type="subcellular location">
    <subcellularLocation>
        <location evidence="1 5 6">Nucleus</location>
    </subcellularLocation>
</comment>
<dbReference type="InterPro" id="IPR020479">
    <property type="entry name" value="HD_metazoa"/>
</dbReference>
<dbReference type="InterPro" id="IPR009057">
    <property type="entry name" value="Homeodomain-like_sf"/>
</dbReference>
<evidence type="ECO:0000256" key="3">
    <source>
        <dbReference type="ARBA" id="ARBA00023155"/>
    </source>
</evidence>
<dbReference type="EMBL" id="KR063224">
    <property type="protein sequence ID" value="AKQ09537.1"/>
    <property type="molecule type" value="mRNA"/>
</dbReference>
<dbReference type="PROSITE" id="PS00027">
    <property type="entry name" value="HOMEOBOX_1"/>
    <property type="match status" value="1"/>
</dbReference>
<dbReference type="GO" id="GO:0000981">
    <property type="term" value="F:DNA-binding transcription factor activity, RNA polymerase II-specific"/>
    <property type="evidence" value="ECO:0007669"/>
    <property type="project" value="InterPro"/>
</dbReference>
<evidence type="ECO:0000256" key="4">
    <source>
        <dbReference type="ARBA" id="ARBA00023242"/>
    </source>
</evidence>
<dbReference type="CDD" id="cd00086">
    <property type="entry name" value="homeodomain"/>
    <property type="match status" value="1"/>
</dbReference>
<dbReference type="PANTHER" id="PTHR24333">
    <property type="entry name" value="HOMEO BOX HB9 LIKE A-RELATED"/>
    <property type="match status" value="1"/>
</dbReference>
<organism evidence="8">
    <name type="scientific">Hydra vulgaris</name>
    <name type="common">Hydra</name>
    <name type="synonym">Hydra attenuata</name>
    <dbReference type="NCBI Taxonomy" id="6087"/>
    <lineage>
        <taxon>Eukaryota</taxon>
        <taxon>Metazoa</taxon>
        <taxon>Cnidaria</taxon>
        <taxon>Hydrozoa</taxon>
        <taxon>Hydroidolina</taxon>
        <taxon>Anthoathecata</taxon>
        <taxon>Aplanulata</taxon>
        <taxon>Hydridae</taxon>
        <taxon>Hydra</taxon>
    </lineage>
</organism>
<dbReference type="PRINTS" id="PR00024">
    <property type="entry name" value="HOMEOBOX"/>
</dbReference>
<keyword evidence="4 5" id="KW-0539">Nucleus</keyword>
<evidence type="ECO:0000256" key="1">
    <source>
        <dbReference type="ARBA" id="ARBA00004123"/>
    </source>
</evidence>
<reference evidence="8" key="1">
    <citation type="submission" date="2015-04" db="EMBL/GenBank/DDBJ databases">
        <title>Hox genes in Hydra vulgaris strain Ind-Pune.</title>
        <authorList>
            <person name="Reddy P.C."/>
            <person name="Agarwal P."/>
            <person name="Gungi A."/>
            <person name="Unni M."/>
            <person name="Galande S."/>
        </authorList>
    </citation>
    <scope>NUCLEOTIDE SEQUENCE</scope>
    <source>
        <strain evidence="8">Ind-Pune</strain>
    </source>
</reference>
<dbReference type="SMART" id="SM00389">
    <property type="entry name" value="HOX"/>
    <property type="match status" value="1"/>
</dbReference>
<dbReference type="Pfam" id="PF00046">
    <property type="entry name" value="Homeodomain"/>
    <property type="match status" value="1"/>
</dbReference>
<name>A0A0H4U562_HYDVU</name>
<keyword evidence="2 5" id="KW-0238">DNA-binding</keyword>
<dbReference type="InterPro" id="IPR050848">
    <property type="entry name" value="Homeobox_TF"/>
</dbReference>
<evidence type="ECO:0000256" key="5">
    <source>
        <dbReference type="PROSITE-ProRule" id="PRU00108"/>
    </source>
</evidence>
<proteinExistence type="evidence at transcript level"/>
<keyword evidence="3 5" id="KW-0371">Homeobox</keyword>
<dbReference type="InterPro" id="IPR017970">
    <property type="entry name" value="Homeobox_CS"/>
</dbReference>
<evidence type="ECO:0000256" key="2">
    <source>
        <dbReference type="ARBA" id="ARBA00023125"/>
    </source>
</evidence>
<evidence type="ECO:0000259" key="7">
    <source>
        <dbReference type="PROSITE" id="PS50071"/>
    </source>
</evidence>
<dbReference type="InterPro" id="IPR001356">
    <property type="entry name" value="HD"/>
</dbReference>
<evidence type="ECO:0000313" key="8">
    <source>
        <dbReference type="EMBL" id="AKQ09537.1"/>
    </source>
</evidence>
<dbReference type="GO" id="GO:0005634">
    <property type="term" value="C:nucleus"/>
    <property type="evidence" value="ECO:0007669"/>
    <property type="project" value="UniProtKB-SubCell"/>
</dbReference>
<dbReference type="OrthoDB" id="6159439at2759"/>
<dbReference type="SUPFAM" id="SSF46689">
    <property type="entry name" value="Homeodomain-like"/>
    <property type="match status" value="1"/>
</dbReference>